<feature type="compositionally biased region" description="Low complexity" evidence="3">
    <location>
        <begin position="571"/>
        <end position="583"/>
    </location>
</feature>
<dbReference type="GO" id="GO:0005737">
    <property type="term" value="C:cytoplasm"/>
    <property type="evidence" value="ECO:0007669"/>
    <property type="project" value="TreeGrafter"/>
</dbReference>
<dbReference type="Gene3D" id="1.20.120.1240">
    <property type="entry name" value="Dynamin, middle domain"/>
    <property type="match status" value="1"/>
</dbReference>
<dbReference type="EMBL" id="LT635617">
    <property type="protein sequence ID" value="VUZ94549.1"/>
    <property type="molecule type" value="Genomic_DNA"/>
</dbReference>
<dbReference type="PROSITE" id="PS51718">
    <property type="entry name" value="G_DYNAMIN_2"/>
    <property type="match status" value="1"/>
</dbReference>
<protein>
    <submittedName>
        <fullName evidence="6">Dynamin-like protein, putative</fullName>
    </submittedName>
</protein>
<dbReference type="GO" id="GO:0016020">
    <property type="term" value="C:membrane"/>
    <property type="evidence" value="ECO:0007669"/>
    <property type="project" value="TreeGrafter"/>
</dbReference>
<dbReference type="PRINTS" id="PR00195">
    <property type="entry name" value="DYNAMIN"/>
</dbReference>
<organism evidence="6 7">
    <name type="scientific">Plasmodium vivax</name>
    <name type="common">malaria parasite P. vivax</name>
    <dbReference type="NCBI Taxonomy" id="5855"/>
    <lineage>
        <taxon>Eukaryota</taxon>
        <taxon>Sar</taxon>
        <taxon>Alveolata</taxon>
        <taxon>Apicomplexa</taxon>
        <taxon>Aconoidasida</taxon>
        <taxon>Haemosporida</taxon>
        <taxon>Plasmodiidae</taxon>
        <taxon>Plasmodium</taxon>
        <taxon>Plasmodium (Plasmodium)</taxon>
    </lineage>
</organism>
<reference evidence="7" key="1">
    <citation type="submission" date="2016-07" db="EMBL/GenBank/DDBJ databases">
        <authorList>
            <consortium name="Pathogen Informatics"/>
        </authorList>
    </citation>
    <scope>NUCLEOTIDE SEQUENCE [LARGE SCALE GENOMIC DNA]</scope>
</reference>
<keyword evidence="2" id="KW-0342">GTP-binding</keyword>
<dbReference type="InterPro" id="IPR001401">
    <property type="entry name" value="Dynamin_GTPase"/>
</dbReference>
<evidence type="ECO:0000313" key="7">
    <source>
        <dbReference type="Proteomes" id="UP000220605"/>
    </source>
</evidence>
<dbReference type="GO" id="GO:0008017">
    <property type="term" value="F:microtubule binding"/>
    <property type="evidence" value="ECO:0007669"/>
    <property type="project" value="TreeGrafter"/>
</dbReference>
<evidence type="ECO:0000259" key="4">
    <source>
        <dbReference type="PROSITE" id="PS51388"/>
    </source>
</evidence>
<dbReference type="SMART" id="SM00302">
    <property type="entry name" value="GED"/>
    <property type="match status" value="1"/>
</dbReference>
<dbReference type="Proteomes" id="UP000220605">
    <property type="component" value="Chromosome 6"/>
</dbReference>
<dbReference type="InterPro" id="IPR045063">
    <property type="entry name" value="Dynamin_N"/>
</dbReference>
<dbReference type="Pfam" id="PF02212">
    <property type="entry name" value="GED"/>
    <property type="match status" value="1"/>
</dbReference>
<feature type="domain" description="Dynamin-type G" evidence="5">
    <location>
        <begin position="23"/>
        <end position="300"/>
    </location>
</feature>
<dbReference type="VEuPathDB" id="PlasmoDB:PVW1_060028400"/>
<feature type="region of interest" description="Disordered" evidence="3">
    <location>
        <begin position="529"/>
        <end position="611"/>
    </location>
</feature>
<accession>A0A564ZU06</accession>
<dbReference type="PANTHER" id="PTHR11566:SF21">
    <property type="entry name" value="DYNAMIN RELATED PROTEIN 1, ISOFORM A"/>
    <property type="match status" value="1"/>
</dbReference>
<sequence length="755" mass="86218">MDKLVPIVNKLQNVLSSFISSETLSLPHIAVVGAQSVGKTSLLESLVGLSFMPKGEDIVTRTPIIIQLTNSKSEECYCTLTYTDYENNRVEKHVDDFSILNDMLIDVTEEITGGNKCIKESPIIIEIHKSDVLDLTLIDLPGLTKVPVGNQPQNVEEQIVNLVNKYIKNPNCIILAVSCANIDLANSDSLKMARSVDPKHERTIGVITKCDMVEKPEIWKKMISGSLYPLKKGFVAVVCRSQKEVEDNTTIEDSLRKEEEYFNQCLDLSNQMESIMECGIKNLAKKLNNILIEHIKNTVPFLKPKIDALKSIEEEKLLELGEPMDNMNRSEYLAVLVNYITKFSQQYQDIIDGKVFYKDRVDELKGGARIHYIFNDWYIKSLNDFSPLELLTDEEIRIAIRNSSGPRGALFVPESAFETLIKKLINCLKEPSLRCADQVYEELIKIVDNCRIADMERFTNLKSAINEQVKILLKDCLQPTKEMIKNLMLIELSYINTSHPDFLNEQFMRNVYDKDNDYVEELDHAVHMQSNSNKLPHSKRDFPDGYPPTGSGGSNNCMGSSTVLHPHQHQQHSQYSQHSQHAQHAQHHHPSHHHPSHHHPPPNHPPYKEDAKLWKGKDDMRPFKSKEGTKITNIHNSRENVFVLPVIPEKIIPEYSSSSKEIIEIDLIKSLINNYFNIVRKHIADAVPKAIMHFMVNTSRKTMQKVLISNLHNSELFNLFNECSSIKVKRNNCKKNLESLNQAIKMLAEIRNQEL</sequence>
<evidence type="ECO:0000313" key="6">
    <source>
        <dbReference type="EMBL" id="VUZ94549.1"/>
    </source>
</evidence>
<dbReference type="InterPro" id="IPR022812">
    <property type="entry name" value="Dynamin"/>
</dbReference>
<name>A0A564ZU06_PLAVI</name>
<dbReference type="InterPro" id="IPR000375">
    <property type="entry name" value="Dynamin_stalk"/>
</dbReference>
<keyword evidence="1" id="KW-0547">Nucleotide-binding</keyword>
<feature type="domain" description="GED" evidence="4">
    <location>
        <begin position="665"/>
        <end position="755"/>
    </location>
</feature>
<dbReference type="InterPro" id="IPR020850">
    <property type="entry name" value="GED_dom"/>
</dbReference>
<dbReference type="Pfam" id="PF00350">
    <property type="entry name" value="Dynamin_N"/>
    <property type="match status" value="1"/>
</dbReference>
<dbReference type="InterPro" id="IPR003130">
    <property type="entry name" value="GED"/>
</dbReference>
<evidence type="ECO:0000256" key="3">
    <source>
        <dbReference type="SAM" id="MobiDB-lite"/>
    </source>
</evidence>
<dbReference type="InterPro" id="IPR030381">
    <property type="entry name" value="G_DYNAMIN_dom"/>
</dbReference>
<evidence type="ECO:0000256" key="1">
    <source>
        <dbReference type="ARBA" id="ARBA00022741"/>
    </source>
</evidence>
<dbReference type="CDD" id="cd08771">
    <property type="entry name" value="DLP_1"/>
    <property type="match status" value="1"/>
</dbReference>
<dbReference type="GO" id="GO:0005874">
    <property type="term" value="C:microtubule"/>
    <property type="evidence" value="ECO:0007669"/>
    <property type="project" value="TreeGrafter"/>
</dbReference>
<dbReference type="VEuPathDB" id="PlasmoDB:PVX_110885"/>
<dbReference type="SUPFAM" id="SSF52540">
    <property type="entry name" value="P-loop containing nucleoside triphosphate hydrolases"/>
    <property type="match status" value="1"/>
</dbReference>
<dbReference type="OrthoDB" id="5061070at2759"/>
<dbReference type="PANTHER" id="PTHR11566">
    <property type="entry name" value="DYNAMIN"/>
    <property type="match status" value="1"/>
</dbReference>
<dbReference type="PROSITE" id="PS51388">
    <property type="entry name" value="GED"/>
    <property type="match status" value="1"/>
</dbReference>
<dbReference type="GO" id="GO:0003924">
    <property type="term" value="F:GTPase activity"/>
    <property type="evidence" value="ECO:0007669"/>
    <property type="project" value="InterPro"/>
</dbReference>
<gene>
    <name evidence="6" type="ORF">PVP01_0621900</name>
</gene>
<dbReference type="Pfam" id="PF01031">
    <property type="entry name" value="Dynamin_M"/>
    <property type="match status" value="1"/>
</dbReference>
<dbReference type="GO" id="GO:0005525">
    <property type="term" value="F:GTP binding"/>
    <property type="evidence" value="ECO:0007669"/>
    <property type="project" value="InterPro"/>
</dbReference>
<feature type="compositionally biased region" description="Basic residues" evidence="3">
    <location>
        <begin position="584"/>
        <end position="601"/>
    </location>
</feature>
<dbReference type="VEuPathDB" id="PlasmoDB:PVPAM_060033100"/>
<evidence type="ECO:0000259" key="5">
    <source>
        <dbReference type="PROSITE" id="PS51718"/>
    </source>
</evidence>
<dbReference type="AlphaFoldDB" id="A0A564ZU06"/>
<dbReference type="SMART" id="SM00053">
    <property type="entry name" value="DYNc"/>
    <property type="match status" value="1"/>
</dbReference>
<dbReference type="Gene3D" id="3.40.50.300">
    <property type="entry name" value="P-loop containing nucleotide triphosphate hydrolases"/>
    <property type="match status" value="1"/>
</dbReference>
<dbReference type="VEuPathDB" id="PlasmoDB:PVP01_0621900"/>
<proteinExistence type="predicted"/>
<evidence type="ECO:0000256" key="2">
    <source>
        <dbReference type="ARBA" id="ARBA00023134"/>
    </source>
</evidence>
<dbReference type="InterPro" id="IPR027417">
    <property type="entry name" value="P-loop_NTPase"/>
</dbReference>